<name>A0ABT5U1L7_9MICO</name>
<dbReference type="InterPro" id="IPR050121">
    <property type="entry name" value="Cytochrome_P450_monoxygenase"/>
</dbReference>
<dbReference type="InterPro" id="IPR001128">
    <property type="entry name" value="Cyt_P450"/>
</dbReference>
<dbReference type="Pfam" id="PF00067">
    <property type="entry name" value="p450"/>
    <property type="match status" value="1"/>
</dbReference>
<comment type="similarity">
    <text evidence="1">Belongs to the cytochrome P450 family.</text>
</comment>
<dbReference type="Proteomes" id="UP001165561">
    <property type="component" value="Unassembled WGS sequence"/>
</dbReference>
<dbReference type="PANTHER" id="PTHR24305">
    <property type="entry name" value="CYTOCHROME P450"/>
    <property type="match status" value="1"/>
</dbReference>
<proteinExistence type="inferred from homology"/>
<dbReference type="EMBL" id="JARACI010001198">
    <property type="protein sequence ID" value="MDD9208186.1"/>
    <property type="molecule type" value="Genomic_DNA"/>
</dbReference>
<gene>
    <name evidence="2" type="ORF">PU560_17200</name>
</gene>
<dbReference type="Gene3D" id="1.10.630.10">
    <property type="entry name" value="Cytochrome P450"/>
    <property type="match status" value="1"/>
</dbReference>
<evidence type="ECO:0000313" key="3">
    <source>
        <dbReference type="Proteomes" id="UP001165561"/>
    </source>
</evidence>
<comment type="caution">
    <text evidence="2">The sequence shown here is derived from an EMBL/GenBank/DDBJ whole genome shotgun (WGS) entry which is preliminary data.</text>
</comment>
<dbReference type="SUPFAM" id="SSF48264">
    <property type="entry name" value="Cytochrome P450"/>
    <property type="match status" value="1"/>
</dbReference>
<dbReference type="InterPro" id="IPR036396">
    <property type="entry name" value="Cyt_P450_sf"/>
</dbReference>
<dbReference type="PANTHER" id="PTHR24305:SF166">
    <property type="entry name" value="CYTOCHROME P450 12A4, MITOCHONDRIAL-RELATED"/>
    <property type="match status" value="1"/>
</dbReference>
<evidence type="ECO:0000313" key="2">
    <source>
        <dbReference type="EMBL" id="MDD9208186.1"/>
    </source>
</evidence>
<evidence type="ECO:0000256" key="1">
    <source>
        <dbReference type="ARBA" id="ARBA00010617"/>
    </source>
</evidence>
<accession>A0ABT5U1L7</accession>
<reference evidence="2" key="1">
    <citation type="submission" date="2023-02" db="EMBL/GenBank/DDBJ databases">
        <title>Georgenia sp.10Sc9-8, isolated from a soil sample collected from the Taklamakan desert.</title>
        <authorList>
            <person name="Liu S."/>
        </authorList>
    </citation>
    <scope>NUCLEOTIDE SEQUENCE</scope>
    <source>
        <strain evidence="2">10Sc9-8</strain>
    </source>
</reference>
<keyword evidence="3" id="KW-1185">Reference proteome</keyword>
<protein>
    <submittedName>
        <fullName evidence="2">Cytochrome P450</fullName>
    </submittedName>
</protein>
<sequence>MSTPSTEGQVPTTSAADGARALAGVVLPVLARGAIARRPRAVLGAQAAELDARAVRTMRHLRERYGPGPVQVRIPRRRFTFLLEPDQVHRVLNASPEPFAAATREKRGALGHFQPEGVLVSSPEERAVRKPFNDDVLEAGSPVHQHGQKMADAVQEEMDALLGHVEFTGTLVWDDFVRAWMRMVRRIVLGDSARDDEAVTDDLVRLRKDANWSFVKPTRRGHRDRLLRRLADYVDRAEPGSLAQMVASVPAPPGTEPHQQIPQWLFAFDAGTWATVRALALVAAHPGAAQRARDELPQSPDLPFLRATVLESLRLWPTTPAILRDTTEETAWAGGSLPAGASVMIFAPFFHRDDTRVPEAHRFAPELWMRERTDADWPFVPFSGGPAMCSGRNVVLLAASTALGRLLERHDFTLEDPPLSADRPLPGTLSPFHLRFTPHPLQ</sequence>
<organism evidence="2 3">
    <name type="scientific">Georgenia halotolerans</name>
    <dbReference type="NCBI Taxonomy" id="3028317"/>
    <lineage>
        <taxon>Bacteria</taxon>
        <taxon>Bacillati</taxon>
        <taxon>Actinomycetota</taxon>
        <taxon>Actinomycetes</taxon>
        <taxon>Micrococcales</taxon>
        <taxon>Bogoriellaceae</taxon>
        <taxon>Georgenia</taxon>
    </lineage>
</organism>